<keyword evidence="2 3" id="KW-0732">Signal</keyword>
<dbReference type="CDD" id="cd01071">
    <property type="entry name" value="PBP2_PhnD_like"/>
    <property type="match status" value="1"/>
</dbReference>
<protein>
    <submittedName>
        <fullName evidence="4">Phosphate-import protein PhnD</fullName>
    </submittedName>
</protein>
<name>A0A1R4B7U4_9VIBR</name>
<reference evidence="4 5" key="1">
    <citation type="submission" date="2017-02" db="EMBL/GenBank/DDBJ databases">
        <authorList>
            <person name="Peterson S.W."/>
        </authorList>
    </citation>
    <scope>NUCLEOTIDE SEQUENCE [LARGE SCALE GENOMIC DNA]</scope>
    <source>
        <strain evidence="4 5">CECT 9027</strain>
    </source>
</reference>
<comment type="similarity">
    <text evidence="1">Belongs to the phosphate/phosphite/phosphonate binding protein family.</text>
</comment>
<dbReference type="RefSeq" id="WP_077315376.1">
    <property type="nucleotide sequence ID" value="NZ_AP024887.1"/>
</dbReference>
<dbReference type="InterPro" id="IPR017797">
    <property type="entry name" value="Phosphnate-bd"/>
</dbReference>
<dbReference type="Proteomes" id="UP000189475">
    <property type="component" value="Unassembled WGS sequence"/>
</dbReference>
<keyword evidence="5" id="KW-1185">Reference proteome</keyword>
<evidence type="ECO:0000256" key="2">
    <source>
        <dbReference type="ARBA" id="ARBA00022729"/>
    </source>
</evidence>
<organism evidence="4 5">
    <name type="scientific">Vibrio palustris</name>
    <dbReference type="NCBI Taxonomy" id="1918946"/>
    <lineage>
        <taxon>Bacteria</taxon>
        <taxon>Pseudomonadati</taxon>
        <taxon>Pseudomonadota</taxon>
        <taxon>Gammaproteobacteria</taxon>
        <taxon>Vibrionales</taxon>
        <taxon>Vibrionaceae</taxon>
        <taxon>Vibrio</taxon>
    </lineage>
</organism>
<feature type="signal peptide" evidence="3">
    <location>
        <begin position="1"/>
        <end position="22"/>
    </location>
</feature>
<evidence type="ECO:0000256" key="3">
    <source>
        <dbReference type="SAM" id="SignalP"/>
    </source>
</evidence>
<dbReference type="EMBL" id="FUFT01000008">
    <property type="protein sequence ID" value="SJL84982.1"/>
    <property type="molecule type" value="Genomic_DNA"/>
</dbReference>
<dbReference type="GO" id="GO:0055085">
    <property type="term" value="P:transmembrane transport"/>
    <property type="evidence" value="ECO:0007669"/>
    <property type="project" value="InterPro"/>
</dbReference>
<dbReference type="NCBIfam" id="TIGR01098">
    <property type="entry name" value="3A0109s03R"/>
    <property type="match status" value="1"/>
</dbReference>
<proteinExistence type="inferred from homology"/>
<dbReference type="Gene3D" id="3.40.190.10">
    <property type="entry name" value="Periplasmic binding protein-like II"/>
    <property type="match status" value="2"/>
</dbReference>
<dbReference type="PANTHER" id="PTHR35841">
    <property type="entry name" value="PHOSPHONATES-BINDING PERIPLASMIC PROTEIN"/>
    <property type="match status" value="1"/>
</dbReference>
<sequence>MKQVLSTLALGVMMTFSAASQAQTPKTLNLGILGGQNATQQIGDNQCVKDYFDKTLHVDTKLRNSSDYSGVIQGLVGEKIDMVLSMSPSSYASVYLRNKDAVDVVGILTDDKDQSKGYHSVVVVRSDSPYHSLDDLKGHSFGFADPDSTSGFLIPNHEFAEKFGGSKDDNYDHFFSSTTFSGGHEQDILGVLNKQFAGAVTWTSMVGDYNEGYTAGAFGRLMRMDHPDLMKNLRIVWHSDLIPNGPILVRNNLPSDFKDKLVTAIKDLDKNHHDCWVKAVGGEQHISPASVKDYANVIALKRELMNGDR</sequence>
<evidence type="ECO:0000313" key="5">
    <source>
        <dbReference type="Proteomes" id="UP000189475"/>
    </source>
</evidence>
<dbReference type="OrthoDB" id="5318791at2"/>
<dbReference type="PANTHER" id="PTHR35841:SF1">
    <property type="entry name" value="PHOSPHONATES-BINDING PERIPLASMIC PROTEIN"/>
    <property type="match status" value="1"/>
</dbReference>
<gene>
    <name evidence="4" type="primary">phnD</name>
    <name evidence="4" type="ORF">VPAL9027_02995</name>
</gene>
<feature type="chain" id="PRO_5013249663" evidence="3">
    <location>
        <begin position="23"/>
        <end position="309"/>
    </location>
</feature>
<dbReference type="Pfam" id="PF12974">
    <property type="entry name" value="Phosphonate-bd"/>
    <property type="match status" value="1"/>
</dbReference>
<dbReference type="GO" id="GO:0015716">
    <property type="term" value="P:organic phosphonate transport"/>
    <property type="evidence" value="ECO:0007669"/>
    <property type="project" value="InterPro"/>
</dbReference>
<evidence type="ECO:0000256" key="1">
    <source>
        <dbReference type="ARBA" id="ARBA00007162"/>
    </source>
</evidence>
<dbReference type="STRING" id="1918946.VPAL9027_02995"/>
<evidence type="ECO:0000313" key="4">
    <source>
        <dbReference type="EMBL" id="SJL84982.1"/>
    </source>
</evidence>
<accession>A0A1R4B7U4</accession>
<dbReference type="GO" id="GO:0043190">
    <property type="term" value="C:ATP-binding cassette (ABC) transporter complex"/>
    <property type="evidence" value="ECO:0007669"/>
    <property type="project" value="InterPro"/>
</dbReference>
<dbReference type="SUPFAM" id="SSF53850">
    <property type="entry name" value="Periplasmic binding protein-like II"/>
    <property type="match status" value="1"/>
</dbReference>
<dbReference type="InterPro" id="IPR005770">
    <property type="entry name" value="PhnD"/>
</dbReference>
<dbReference type="AlphaFoldDB" id="A0A1R4B7U4"/>
<dbReference type="NCBIfam" id="TIGR03431">
    <property type="entry name" value="PhnD"/>
    <property type="match status" value="1"/>
</dbReference>